<gene>
    <name evidence="2" type="ORF">GCM10009416_00200</name>
</gene>
<evidence type="ECO:0000313" key="3">
    <source>
        <dbReference type="Proteomes" id="UP001501588"/>
    </source>
</evidence>
<dbReference type="PROSITE" id="PS51318">
    <property type="entry name" value="TAT"/>
    <property type="match status" value="1"/>
</dbReference>
<evidence type="ECO:0000259" key="1">
    <source>
        <dbReference type="Pfam" id="PF12275"/>
    </source>
</evidence>
<sequence length="351" mass="36013">MDAPRLAFAVPGVPRRAALPGLVLAGCAAVASALMLLPCRTAGAAEGTEWALAGEPVPRKEALEFSGAACAPDGRCLLVGDEGRRARFFTIEEAPGERPRIVIGAAVALVPAEGDGEADAEAAAFDRGRFYVLGSHGASRRKGDRQPSRYSAYRIGPDGRAESSGALARIVGAVDGIRESFCGADGRRPCPTLRDGGANIEGLAVRDGTMHLGFRAPSPGGQAFVVSVPEQAVFGQAAPSTTVSRLALGADRRGRERGIRDLAPVAGGFLVLAGPALPEGDEAEGGAVVFFWPGPGSQAVPLRPVGLERAGVKPEALLVLGEDAASYRALVIHDGVEGGAPTEYKVGKPRG</sequence>
<reference evidence="2 3" key="1">
    <citation type="journal article" date="2019" name="Int. J. Syst. Evol. Microbiol.">
        <title>The Global Catalogue of Microorganisms (GCM) 10K type strain sequencing project: providing services to taxonomists for standard genome sequencing and annotation.</title>
        <authorList>
            <consortium name="The Broad Institute Genomics Platform"/>
            <consortium name="The Broad Institute Genome Sequencing Center for Infectious Disease"/>
            <person name="Wu L."/>
            <person name="Ma J."/>
        </authorList>
    </citation>
    <scope>NUCLEOTIDE SEQUENCE [LARGE SCALE GENOMIC DNA]</scope>
    <source>
        <strain evidence="2 3">JCM 9933</strain>
    </source>
</reference>
<accession>A0ABN1EGL4</accession>
<evidence type="ECO:0000313" key="2">
    <source>
        <dbReference type="EMBL" id="GAA0566216.1"/>
    </source>
</evidence>
<dbReference type="PROSITE" id="PS51257">
    <property type="entry name" value="PROKAR_LIPOPROTEIN"/>
    <property type="match status" value="1"/>
</dbReference>
<protein>
    <recommendedName>
        <fullName evidence="1">DUF3616 domain-containing protein</fullName>
    </recommendedName>
</protein>
<proteinExistence type="predicted"/>
<dbReference type="Proteomes" id="UP001501588">
    <property type="component" value="Unassembled WGS sequence"/>
</dbReference>
<keyword evidence="3" id="KW-1185">Reference proteome</keyword>
<feature type="domain" description="DUF3616" evidence="1">
    <location>
        <begin position="194"/>
        <end position="277"/>
    </location>
</feature>
<dbReference type="InterPro" id="IPR006311">
    <property type="entry name" value="TAT_signal"/>
</dbReference>
<dbReference type="Pfam" id="PF12275">
    <property type="entry name" value="DUF3616"/>
    <property type="match status" value="1"/>
</dbReference>
<dbReference type="EMBL" id="BAAAFZ010000001">
    <property type="protein sequence ID" value="GAA0566216.1"/>
    <property type="molecule type" value="Genomic_DNA"/>
</dbReference>
<organism evidence="2 3">
    <name type="scientific">Craurococcus roseus</name>
    <dbReference type="NCBI Taxonomy" id="77585"/>
    <lineage>
        <taxon>Bacteria</taxon>
        <taxon>Pseudomonadati</taxon>
        <taxon>Pseudomonadota</taxon>
        <taxon>Alphaproteobacteria</taxon>
        <taxon>Acetobacterales</taxon>
        <taxon>Acetobacteraceae</taxon>
        <taxon>Craurococcus</taxon>
    </lineage>
</organism>
<dbReference type="InterPro" id="IPR022060">
    <property type="entry name" value="DUF3616"/>
</dbReference>
<name>A0ABN1EGL4_9PROT</name>
<comment type="caution">
    <text evidence="2">The sequence shown here is derived from an EMBL/GenBank/DDBJ whole genome shotgun (WGS) entry which is preliminary data.</text>
</comment>